<feature type="region of interest" description="Disordered" evidence="3">
    <location>
        <begin position="109"/>
        <end position="143"/>
    </location>
</feature>
<evidence type="ECO:0000256" key="2">
    <source>
        <dbReference type="ARBA" id="ARBA00022737"/>
    </source>
</evidence>
<evidence type="ECO:0000313" key="4">
    <source>
        <dbReference type="EMBL" id="CAI9543803.1"/>
    </source>
</evidence>
<organism evidence="4 5">
    <name type="scientific">Staurois parvus</name>
    <dbReference type="NCBI Taxonomy" id="386267"/>
    <lineage>
        <taxon>Eukaryota</taxon>
        <taxon>Metazoa</taxon>
        <taxon>Chordata</taxon>
        <taxon>Craniata</taxon>
        <taxon>Vertebrata</taxon>
        <taxon>Euteleostomi</taxon>
        <taxon>Amphibia</taxon>
        <taxon>Batrachia</taxon>
        <taxon>Anura</taxon>
        <taxon>Neobatrachia</taxon>
        <taxon>Ranoidea</taxon>
        <taxon>Ranidae</taxon>
        <taxon>Staurois</taxon>
    </lineage>
</organism>
<dbReference type="EMBL" id="CATNWA010002809">
    <property type="protein sequence ID" value="CAI9543803.1"/>
    <property type="molecule type" value="Genomic_DNA"/>
</dbReference>
<sequence length="143" mass="17015">MKALSTLNLKQNKIFSLQDISRLKTLKDLTSLFIADNPVADLPHYRLYIIFHLRSLNVLDGQPITNEERQEAHERFNMEEVEKLEKDLEKKMKEIEELQGQKAKVLNELHHQDEVNKSLRQEAQQHKKSYKEFEQEMDTKNEL</sequence>
<dbReference type="InterPro" id="IPR001611">
    <property type="entry name" value="Leu-rich_rpt"/>
</dbReference>
<feature type="non-terminal residue" evidence="4">
    <location>
        <position position="143"/>
    </location>
</feature>
<evidence type="ECO:0000313" key="5">
    <source>
        <dbReference type="Proteomes" id="UP001162483"/>
    </source>
</evidence>
<evidence type="ECO:0000256" key="3">
    <source>
        <dbReference type="SAM" id="MobiDB-lite"/>
    </source>
</evidence>
<comment type="caution">
    <text evidence="4">The sequence shown here is derived from an EMBL/GenBank/DDBJ whole genome shotgun (WGS) entry which is preliminary data.</text>
</comment>
<dbReference type="PANTHER" id="PTHR45973">
    <property type="entry name" value="PROTEIN PHOSPHATASE 1 REGULATORY SUBUNIT SDS22-RELATED"/>
    <property type="match status" value="1"/>
</dbReference>
<keyword evidence="1" id="KW-0433">Leucine-rich repeat</keyword>
<accession>A0ABN9B8D8</accession>
<keyword evidence="2" id="KW-0677">Repeat</keyword>
<proteinExistence type="predicted"/>
<protein>
    <submittedName>
        <fullName evidence="4">Uncharacterized protein</fullName>
    </submittedName>
</protein>
<dbReference type="SUPFAM" id="SSF52058">
    <property type="entry name" value="L domain-like"/>
    <property type="match status" value="1"/>
</dbReference>
<dbReference type="InterPro" id="IPR032675">
    <property type="entry name" value="LRR_dom_sf"/>
</dbReference>
<dbReference type="Proteomes" id="UP001162483">
    <property type="component" value="Unassembled WGS sequence"/>
</dbReference>
<dbReference type="InterPro" id="IPR050576">
    <property type="entry name" value="Cilia_flagella_integrity"/>
</dbReference>
<dbReference type="Gene3D" id="3.80.10.10">
    <property type="entry name" value="Ribonuclease Inhibitor"/>
    <property type="match status" value="1"/>
</dbReference>
<reference evidence="4" key="1">
    <citation type="submission" date="2023-05" db="EMBL/GenBank/DDBJ databases">
        <authorList>
            <person name="Stuckert A."/>
        </authorList>
    </citation>
    <scope>NUCLEOTIDE SEQUENCE</scope>
</reference>
<dbReference type="PANTHER" id="PTHR45973:SF36">
    <property type="entry name" value="CENTRIOLIN"/>
    <property type="match status" value="1"/>
</dbReference>
<name>A0ABN9B8D8_9NEOB</name>
<dbReference type="PROSITE" id="PS51450">
    <property type="entry name" value="LRR"/>
    <property type="match status" value="1"/>
</dbReference>
<gene>
    <name evidence="4" type="ORF">SPARVUS_LOCUS2372674</name>
</gene>
<dbReference type="Pfam" id="PF14580">
    <property type="entry name" value="LRR_9"/>
    <property type="match status" value="1"/>
</dbReference>
<keyword evidence="5" id="KW-1185">Reference proteome</keyword>
<evidence type="ECO:0000256" key="1">
    <source>
        <dbReference type="ARBA" id="ARBA00022614"/>
    </source>
</evidence>